<dbReference type="EMBL" id="CP021121">
    <property type="protein sequence ID" value="ARQ67992.1"/>
    <property type="molecule type" value="Genomic_DNA"/>
</dbReference>
<dbReference type="KEGG" id="smao:CAG99_03310"/>
<dbReference type="GO" id="GO:0022857">
    <property type="term" value="F:transmembrane transporter activity"/>
    <property type="evidence" value="ECO:0007669"/>
    <property type="project" value="InterPro"/>
</dbReference>
<dbReference type="Gene3D" id="1.20.1250.20">
    <property type="entry name" value="MFS general substrate transporter like domains"/>
    <property type="match status" value="1"/>
</dbReference>
<evidence type="ECO:0000256" key="2">
    <source>
        <dbReference type="ARBA" id="ARBA00022475"/>
    </source>
</evidence>
<feature type="transmembrane region" description="Helical" evidence="6">
    <location>
        <begin position="170"/>
        <end position="195"/>
    </location>
</feature>
<dbReference type="GO" id="GO:0005886">
    <property type="term" value="C:plasma membrane"/>
    <property type="evidence" value="ECO:0007669"/>
    <property type="project" value="UniProtKB-SubCell"/>
</dbReference>
<dbReference type="Proteomes" id="UP000194218">
    <property type="component" value="Chromosome"/>
</dbReference>
<evidence type="ECO:0000256" key="6">
    <source>
        <dbReference type="SAM" id="Phobius"/>
    </source>
</evidence>
<dbReference type="PANTHER" id="PTHR23513:SF17">
    <property type="entry name" value="MEMBRANE PROTEIN"/>
    <property type="match status" value="1"/>
</dbReference>
<feature type="transmembrane region" description="Helical" evidence="6">
    <location>
        <begin position="382"/>
        <end position="406"/>
    </location>
</feature>
<keyword evidence="4 6" id="KW-1133">Transmembrane helix</keyword>
<dbReference type="CDD" id="cd06173">
    <property type="entry name" value="MFS_MefA_like"/>
    <property type="match status" value="1"/>
</dbReference>
<dbReference type="RefSeq" id="WP_086157512.1">
    <property type="nucleotide sequence ID" value="NZ_CP021121.1"/>
</dbReference>
<keyword evidence="3 6" id="KW-0812">Transmembrane</keyword>
<proteinExistence type="predicted"/>
<dbReference type="SUPFAM" id="SSF103473">
    <property type="entry name" value="MFS general substrate transporter"/>
    <property type="match status" value="1"/>
</dbReference>
<dbReference type="OrthoDB" id="3613552at2"/>
<feature type="transmembrane region" description="Helical" evidence="6">
    <location>
        <begin position="269"/>
        <end position="289"/>
    </location>
</feature>
<dbReference type="AlphaFoldDB" id="A0A1W7CTD1"/>
<reference evidence="7 8" key="1">
    <citation type="submission" date="2017-05" db="EMBL/GenBank/DDBJ databases">
        <title>Complete genome sequence of Streptomyces sp. SCSIO 03032 revealed the diverse biosynthetic pathways for its bioactive secondary metabolites.</title>
        <authorList>
            <person name="Ma L."/>
            <person name="Zhu Y."/>
            <person name="Zhang W."/>
            <person name="Zhang G."/>
            <person name="Tian X."/>
            <person name="Zhang S."/>
            <person name="Zhang C."/>
        </authorList>
    </citation>
    <scope>NUCLEOTIDE SEQUENCE [LARGE SCALE GENOMIC DNA]</scope>
    <source>
        <strain evidence="7 8">SCSIO 03032</strain>
    </source>
</reference>
<evidence type="ECO:0000313" key="8">
    <source>
        <dbReference type="Proteomes" id="UP000194218"/>
    </source>
</evidence>
<keyword evidence="2" id="KW-1003">Cell membrane</keyword>
<evidence type="ECO:0000256" key="5">
    <source>
        <dbReference type="ARBA" id="ARBA00023136"/>
    </source>
</evidence>
<evidence type="ECO:0000256" key="1">
    <source>
        <dbReference type="ARBA" id="ARBA00004651"/>
    </source>
</evidence>
<sequence>MPTERTALPRPAQRPAHRDGNVLRWLAAYTASHIGNSVWFIALGWSAQRVASPAEVGLVMAAGALPRALLMLPGGVLADRHDPRRLLLGSDALRCALVLAAAAAVTWTTPALWLLVAVALAFGALDAFFVPAVGAVPARITGPDQLARVAGLRALSMRLSQIVSPPAGGLAMGLGGAGAAFATAGALFALSLPLLASLRVRPLPAPQGGRPARHTVRGDLLDGLRYTRRHPLIGPLVAAGAIAELGFISTFNIGMVLLNAERGWGPSGYGWIIGGFGAGAASGAALLAVAGRLPRAGLTLPWTLLAMCVGAATVALVPDLWMAAAVAVVSGLCAGVFGGLNNALIQTAADPAHLGRITSVIMLMMVGLGPLGYPVAGAAIGAWGAAPVFVGCGLFSGIGVLVLLASAEVRRAELPRATARPAAPPVPRVPAD</sequence>
<keyword evidence="5 6" id="KW-0472">Membrane</keyword>
<protein>
    <submittedName>
        <fullName evidence="7">MFS transporter</fullName>
    </submittedName>
</protein>
<name>A0A1W7CTD1_9ACTN</name>
<evidence type="ECO:0000256" key="4">
    <source>
        <dbReference type="ARBA" id="ARBA00022989"/>
    </source>
</evidence>
<feature type="transmembrane region" description="Helical" evidence="6">
    <location>
        <begin position="232"/>
        <end position="257"/>
    </location>
</feature>
<organism evidence="7 8">
    <name type="scientific">Streptomyces marincola</name>
    <dbReference type="NCBI Taxonomy" id="2878388"/>
    <lineage>
        <taxon>Bacteria</taxon>
        <taxon>Bacillati</taxon>
        <taxon>Actinomycetota</taxon>
        <taxon>Actinomycetes</taxon>
        <taxon>Kitasatosporales</taxon>
        <taxon>Streptomycetaceae</taxon>
        <taxon>Streptomyces</taxon>
    </lineage>
</organism>
<evidence type="ECO:0000256" key="3">
    <source>
        <dbReference type="ARBA" id="ARBA00022692"/>
    </source>
</evidence>
<dbReference type="InterPro" id="IPR011701">
    <property type="entry name" value="MFS"/>
</dbReference>
<comment type="subcellular location">
    <subcellularLocation>
        <location evidence="1">Cell membrane</location>
        <topology evidence="1">Multi-pass membrane protein</topology>
    </subcellularLocation>
</comment>
<feature type="transmembrane region" description="Helical" evidence="6">
    <location>
        <begin position="296"/>
        <end position="317"/>
    </location>
</feature>
<feature type="transmembrane region" description="Helical" evidence="6">
    <location>
        <begin position="357"/>
        <end position="376"/>
    </location>
</feature>
<feature type="transmembrane region" description="Helical" evidence="6">
    <location>
        <begin position="57"/>
        <end position="78"/>
    </location>
</feature>
<dbReference type="InterPro" id="IPR036259">
    <property type="entry name" value="MFS_trans_sf"/>
</dbReference>
<gene>
    <name evidence="7" type="ORF">CAG99_03310</name>
</gene>
<evidence type="ECO:0000313" key="7">
    <source>
        <dbReference type="EMBL" id="ARQ67992.1"/>
    </source>
</evidence>
<dbReference type="PANTHER" id="PTHR23513">
    <property type="entry name" value="INTEGRAL MEMBRANE EFFLUX PROTEIN-RELATED"/>
    <property type="match status" value="1"/>
</dbReference>
<feature type="transmembrane region" description="Helical" evidence="6">
    <location>
        <begin position="323"/>
        <end position="345"/>
    </location>
</feature>
<keyword evidence="8" id="KW-1185">Reference proteome</keyword>
<feature type="transmembrane region" description="Helical" evidence="6">
    <location>
        <begin position="21"/>
        <end position="45"/>
    </location>
</feature>
<accession>A0A1W7CTD1</accession>
<dbReference type="Pfam" id="PF07690">
    <property type="entry name" value="MFS_1"/>
    <property type="match status" value="1"/>
</dbReference>